<organism evidence="2 3">
    <name type="scientific">Adineta steineri</name>
    <dbReference type="NCBI Taxonomy" id="433720"/>
    <lineage>
        <taxon>Eukaryota</taxon>
        <taxon>Metazoa</taxon>
        <taxon>Spiralia</taxon>
        <taxon>Gnathifera</taxon>
        <taxon>Rotifera</taxon>
        <taxon>Eurotatoria</taxon>
        <taxon>Bdelloidea</taxon>
        <taxon>Adinetida</taxon>
        <taxon>Adinetidae</taxon>
        <taxon>Adineta</taxon>
    </lineage>
</organism>
<dbReference type="EMBL" id="CAJNOG010000102">
    <property type="protein sequence ID" value="CAF0945336.1"/>
    <property type="molecule type" value="Genomic_DNA"/>
</dbReference>
<dbReference type="Proteomes" id="UP000663845">
    <property type="component" value="Unassembled WGS sequence"/>
</dbReference>
<gene>
    <name evidence="1" type="ORF">JYZ213_LOCUS12977</name>
    <name evidence="2" type="ORF">OXD698_LOCUS21866</name>
</gene>
<reference evidence="2" key="1">
    <citation type="submission" date="2021-02" db="EMBL/GenBank/DDBJ databases">
        <authorList>
            <person name="Nowell W R."/>
        </authorList>
    </citation>
    <scope>NUCLEOTIDE SEQUENCE</scope>
</reference>
<name>A0A819F3G3_9BILA</name>
<evidence type="ECO:0000313" key="2">
    <source>
        <dbReference type="EMBL" id="CAF3861953.1"/>
    </source>
</evidence>
<evidence type="ECO:0000313" key="3">
    <source>
        <dbReference type="Proteomes" id="UP000663844"/>
    </source>
</evidence>
<protein>
    <submittedName>
        <fullName evidence="2">Uncharacterized protein</fullName>
    </submittedName>
</protein>
<accession>A0A819F3G3</accession>
<sequence>MIRLKPADGVTPSELAIAIVVTLTLQLLPEYTGQDAAILIDGPLNESDELKVDPIHGPPHFQDMLD</sequence>
<evidence type="ECO:0000313" key="1">
    <source>
        <dbReference type="EMBL" id="CAF0945336.1"/>
    </source>
</evidence>
<comment type="caution">
    <text evidence="2">The sequence shown here is derived from an EMBL/GenBank/DDBJ whole genome shotgun (WGS) entry which is preliminary data.</text>
</comment>
<dbReference type="Proteomes" id="UP000663844">
    <property type="component" value="Unassembled WGS sequence"/>
</dbReference>
<dbReference type="EMBL" id="CAJOAZ010001825">
    <property type="protein sequence ID" value="CAF3861953.1"/>
    <property type="molecule type" value="Genomic_DNA"/>
</dbReference>
<dbReference type="AlphaFoldDB" id="A0A819F3G3"/>
<proteinExistence type="predicted"/>